<reference evidence="1 2" key="1">
    <citation type="submission" date="2019-01" db="EMBL/GenBank/DDBJ databases">
        <title>Novel species of Nocardioides.</title>
        <authorList>
            <person name="Liu Q."/>
            <person name="X Y.-H."/>
        </authorList>
    </citation>
    <scope>NUCLEOTIDE SEQUENCE [LARGE SCALE GENOMIC DNA]</scope>
    <source>
        <strain evidence="1 2">HLT2-9</strain>
    </source>
</reference>
<gene>
    <name evidence="1" type="ORF">EUA94_07335</name>
</gene>
<evidence type="ECO:0000313" key="2">
    <source>
        <dbReference type="Proteomes" id="UP000291101"/>
    </source>
</evidence>
<dbReference type="Proteomes" id="UP000291101">
    <property type="component" value="Unassembled WGS sequence"/>
</dbReference>
<dbReference type="RefSeq" id="WP_129426207.1">
    <property type="nucleotide sequence ID" value="NZ_SDWV01000006.1"/>
</dbReference>
<accession>A0A4Q2T6A0</accession>
<keyword evidence="2" id="KW-1185">Reference proteome</keyword>
<proteinExistence type="predicted"/>
<dbReference type="AlphaFoldDB" id="A0A4Q2T6A0"/>
<dbReference type="EMBL" id="SDWV01000006">
    <property type="protein sequence ID" value="RYC12478.1"/>
    <property type="molecule type" value="Genomic_DNA"/>
</dbReference>
<comment type="caution">
    <text evidence="1">The sequence shown here is derived from an EMBL/GenBank/DDBJ whole genome shotgun (WGS) entry which is preliminary data.</text>
</comment>
<organism evidence="1 2">
    <name type="scientific">Nocardioides zhouii</name>
    <dbReference type="NCBI Taxonomy" id="1168729"/>
    <lineage>
        <taxon>Bacteria</taxon>
        <taxon>Bacillati</taxon>
        <taxon>Actinomycetota</taxon>
        <taxon>Actinomycetes</taxon>
        <taxon>Propionibacteriales</taxon>
        <taxon>Nocardioidaceae</taxon>
        <taxon>Nocardioides</taxon>
    </lineage>
</organism>
<sequence>MSNPIELRTDNPPERSGQRRSKRYLVNALIDTHDADDVGSILGWTDDWGRAMLAARRHAESWFGAYLLEGASIMTLMDDNSYLGTVFQIPPTCPACDWTARSVGPIGRPPGRILNLMSRFAHRDVVHGWNHLHDLPGPKYRPWWVLPSQIREWPEEAIAHREQTDRPLLDLDLELPRYMRLRGDASQ</sequence>
<protein>
    <submittedName>
        <fullName evidence="1">Uncharacterized protein</fullName>
    </submittedName>
</protein>
<name>A0A4Q2T6A0_9ACTN</name>
<evidence type="ECO:0000313" key="1">
    <source>
        <dbReference type="EMBL" id="RYC12478.1"/>
    </source>
</evidence>